<evidence type="ECO:0000313" key="3">
    <source>
        <dbReference type="EMBL" id="KDN18940.1"/>
    </source>
</evidence>
<evidence type="ECO:0000256" key="1">
    <source>
        <dbReference type="SAM" id="MobiDB-lite"/>
    </source>
</evidence>
<protein>
    <recommendedName>
        <fullName evidence="5">Lipoprotein</fullName>
    </recommendedName>
</protein>
<dbReference type="Proteomes" id="UP000027345">
    <property type="component" value="Unassembled WGS sequence"/>
</dbReference>
<dbReference type="AlphaFoldDB" id="A0A066TVP0"/>
<dbReference type="EMBL" id="JMQI01000058">
    <property type="protein sequence ID" value="KDN18940.1"/>
    <property type="molecule type" value="Genomic_DNA"/>
</dbReference>
<evidence type="ECO:0000313" key="4">
    <source>
        <dbReference type="Proteomes" id="UP000027345"/>
    </source>
</evidence>
<dbReference type="eggNOG" id="ENOG502ZUWR">
    <property type="taxonomic scope" value="Bacteria"/>
</dbReference>
<keyword evidence="4" id="KW-1185">Reference proteome</keyword>
<evidence type="ECO:0000256" key="2">
    <source>
        <dbReference type="SAM" id="SignalP"/>
    </source>
</evidence>
<feature type="chain" id="PRO_5039670890" description="Lipoprotein" evidence="2">
    <location>
        <begin position="24"/>
        <end position="200"/>
    </location>
</feature>
<reference evidence="3 4" key="1">
    <citation type="submission" date="2014-05" db="EMBL/GenBank/DDBJ databases">
        <title>Draft genome sequence of Amycolatopsis rifamycinica DSM 46095.</title>
        <authorList>
            <person name="Lal R."/>
            <person name="Saxena A."/>
            <person name="Kumari R."/>
            <person name="Mukherjee U."/>
            <person name="Singh P."/>
            <person name="Sangwan N."/>
            <person name="Mahato N.K."/>
        </authorList>
    </citation>
    <scope>NUCLEOTIDE SEQUENCE [LARGE SCALE GENOMIC DNA]</scope>
    <source>
        <strain evidence="3 4">DSM 46095</strain>
    </source>
</reference>
<feature type="signal peptide" evidence="2">
    <location>
        <begin position="1"/>
        <end position="23"/>
    </location>
</feature>
<organism evidence="3 4">
    <name type="scientific">Amycolatopsis rifamycinica</name>
    <dbReference type="NCBI Taxonomy" id="287986"/>
    <lineage>
        <taxon>Bacteria</taxon>
        <taxon>Bacillati</taxon>
        <taxon>Actinomycetota</taxon>
        <taxon>Actinomycetes</taxon>
        <taxon>Pseudonocardiales</taxon>
        <taxon>Pseudonocardiaceae</taxon>
        <taxon>Amycolatopsis</taxon>
    </lineage>
</organism>
<comment type="caution">
    <text evidence="3">The sequence shown here is derived from an EMBL/GenBank/DDBJ whole genome shotgun (WGS) entry which is preliminary data.</text>
</comment>
<feature type="region of interest" description="Disordered" evidence="1">
    <location>
        <begin position="33"/>
        <end position="73"/>
    </location>
</feature>
<keyword evidence="2" id="KW-0732">Signal</keyword>
<dbReference type="PROSITE" id="PS51257">
    <property type="entry name" value="PROKAR_LIPOPROTEIN"/>
    <property type="match status" value="1"/>
</dbReference>
<sequence>MVTARRPAARWLFPLVPPMALLAAACGPVSVAGSANPATTAPATSATSATSAASVPAPASTEEPASGARTPDAAVERWVTQILREQYKEACLSSAPALPAGQDAEALCAKPRAAASARSLHDAWAKPGVKLPPEGKVEVATVTANGDKVTVPDTAVKLDGRTLRSLELIGATGDTGSFSLSLKVEKHAGSWYVTGFDLKA</sequence>
<accession>A0A066TVP0</accession>
<evidence type="ECO:0008006" key="5">
    <source>
        <dbReference type="Google" id="ProtNLM"/>
    </source>
</evidence>
<gene>
    <name evidence="3" type="ORF">DV20_27410</name>
</gene>
<feature type="compositionally biased region" description="Low complexity" evidence="1">
    <location>
        <begin position="33"/>
        <end position="68"/>
    </location>
</feature>
<proteinExistence type="predicted"/>
<name>A0A066TVP0_9PSEU</name>